<keyword evidence="6 7" id="KW-0186">Copper</keyword>
<dbReference type="Pfam" id="PF00127">
    <property type="entry name" value="Copper-bind"/>
    <property type="match status" value="1"/>
</dbReference>
<dbReference type="PRINTS" id="PR00155">
    <property type="entry name" value="AMICYANIN"/>
</dbReference>
<sequence>MINAKNALLGVALIMILAFSGMATAETHVIKTIGPAFNPMVVFAEPGDTISWTNMSAHDTRSGNGLIPEGAEPWQSQMGQNFNITLKEEGIYLYECSPHIGLGMTGAIVVGEPKNLTELEERVKSAHGAVQRAFRKAKQAIKARQ</sequence>
<dbReference type="RefSeq" id="WP_134356900.1">
    <property type="nucleotide sequence ID" value="NZ_CP038033.1"/>
</dbReference>
<reference evidence="10 11" key="1">
    <citation type="submission" date="2019-03" db="EMBL/GenBank/DDBJ databases">
        <title>The genome sequence of Nitrosococcus wardiae strain D1FHST reveals the archetypal metabolic capacity of ammonia-oxidizing Gammaproteobacteria.</title>
        <authorList>
            <person name="Wang L."/>
            <person name="Lim C.K."/>
            <person name="Hanson T.E."/>
            <person name="Dang H."/>
            <person name="Klotz M.G."/>
        </authorList>
    </citation>
    <scope>NUCLEOTIDE SEQUENCE [LARGE SCALE GENOMIC DNA]</scope>
    <source>
        <strain evidence="10 11">D1FHS</strain>
    </source>
</reference>
<evidence type="ECO:0000256" key="7">
    <source>
        <dbReference type="PIRSR" id="PIRSR602386-1"/>
    </source>
</evidence>
<comment type="subcellular location">
    <subcellularLocation>
        <location evidence="1">Periplasm</location>
    </subcellularLocation>
</comment>
<feature type="chain" id="PRO_5020234142" evidence="8">
    <location>
        <begin position="26"/>
        <end position="145"/>
    </location>
</feature>
<comment type="cofactor">
    <cofactor evidence="7">
        <name>Cu cation</name>
        <dbReference type="ChEBI" id="CHEBI:23378"/>
    </cofactor>
    <text evidence="7">Binds 1 copper ion per subunit.</text>
</comment>
<gene>
    <name evidence="10" type="ORF">E3U44_04715</name>
</gene>
<evidence type="ECO:0000256" key="4">
    <source>
        <dbReference type="ARBA" id="ARBA00022764"/>
    </source>
</evidence>
<feature type="binding site" evidence="7">
    <location>
        <position position="104"/>
    </location>
    <ligand>
        <name>Cu cation</name>
        <dbReference type="ChEBI" id="CHEBI:23378"/>
    </ligand>
</feature>
<evidence type="ECO:0000256" key="1">
    <source>
        <dbReference type="ARBA" id="ARBA00004418"/>
    </source>
</evidence>
<dbReference type="InterPro" id="IPR000923">
    <property type="entry name" value="BlueCu_1"/>
</dbReference>
<feature type="binding site" evidence="7">
    <location>
        <position position="96"/>
    </location>
    <ligand>
        <name>Cu cation</name>
        <dbReference type="ChEBI" id="CHEBI:23378"/>
    </ligand>
</feature>
<keyword evidence="4" id="KW-0574">Periplasm</keyword>
<dbReference type="Gene3D" id="2.60.40.420">
    <property type="entry name" value="Cupredoxins - blue copper proteins"/>
    <property type="match status" value="1"/>
</dbReference>
<feature type="domain" description="Blue (type 1) copper" evidence="9">
    <location>
        <begin position="36"/>
        <end position="110"/>
    </location>
</feature>
<evidence type="ECO:0000313" key="10">
    <source>
        <dbReference type="EMBL" id="QBQ53891.1"/>
    </source>
</evidence>
<protein>
    <submittedName>
        <fullName evidence="10">Copper-binding protein</fullName>
    </submittedName>
</protein>
<dbReference type="GO" id="GO:0005507">
    <property type="term" value="F:copper ion binding"/>
    <property type="evidence" value="ECO:0007669"/>
    <property type="project" value="InterPro"/>
</dbReference>
<keyword evidence="5" id="KW-0249">Electron transport</keyword>
<dbReference type="InterPro" id="IPR008972">
    <property type="entry name" value="Cupredoxin"/>
</dbReference>
<evidence type="ECO:0000256" key="5">
    <source>
        <dbReference type="ARBA" id="ARBA00022982"/>
    </source>
</evidence>
<evidence type="ECO:0000256" key="8">
    <source>
        <dbReference type="SAM" id="SignalP"/>
    </source>
</evidence>
<evidence type="ECO:0000259" key="9">
    <source>
        <dbReference type="Pfam" id="PF00127"/>
    </source>
</evidence>
<evidence type="ECO:0000256" key="2">
    <source>
        <dbReference type="ARBA" id="ARBA00022448"/>
    </source>
</evidence>
<dbReference type="KEGG" id="nwr:E3U44_04715"/>
<keyword evidence="2" id="KW-0813">Transport</keyword>
<dbReference type="GO" id="GO:0009055">
    <property type="term" value="F:electron transfer activity"/>
    <property type="evidence" value="ECO:0007669"/>
    <property type="project" value="InterPro"/>
</dbReference>
<feature type="binding site" evidence="7">
    <location>
        <position position="99"/>
    </location>
    <ligand>
        <name>Cu cation</name>
        <dbReference type="ChEBI" id="CHEBI:23378"/>
    </ligand>
</feature>
<evidence type="ECO:0000313" key="11">
    <source>
        <dbReference type="Proteomes" id="UP000294325"/>
    </source>
</evidence>
<dbReference type="GO" id="GO:0042597">
    <property type="term" value="C:periplasmic space"/>
    <property type="evidence" value="ECO:0007669"/>
    <property type="project" value="UniProtKB-SubCell"/>
</dbReference>
<dbReference type="SUPFAM" id="SSF49503">
    <property type="entry name" value="Cupredoxins"/>
    <property type="match status" value="1"/>
</dbReference>
<organism evidence="10 11">
    <name type="scientific">Nitrosococcus wardiae</name>
    <dbReference type="NCBI Taxonomy" id="1814290"/>
    <lineage>
        <taxon>Bacteria</taxon>
        <taxon>Pseudomonadati</taxon>
        <taxon>Pseudomonadota</taxon>
        <taxon>Gammaproteobacteria</taxon>
        <taxon>Chromatiales</taxon>
        <taxon>Chromatiaceae</taxon>
        <taxon>Nitrosococcus</taxon>
    </lineage>
</organism>
<name>A0A4P7BVG7_9GAMM</name>
<feature type="binding site" evidence="7">
    <location>
        <position position="58"/>
    </location>
    <ligand>
        <name>Cu cation</name>
        <dbReference type="ChEBI" id="CHEBI:23378"/>
    </ligand>
</feature>
<dbReference type="AlphaFoldDB" id="A0A4P7BVG7"/>
<dbReference type="EMBL" id="CP038033">
    <property type="protein sequence ID" value="QBQ53891.1"/>
    <property type="molecule type" value="Genomic_DNA"/>
</dbReference>
<proteinExistence type="predicted"/>
<dbReference type="Proteomes" id="UP000294325">
    <property type="component" value="Chromosome"/>
</dbReference>
<keyword evidence="11" id="KW-1185">Reference proteome</keyword>
<accession>A0A4P7BVG7</accession>
<keyword evidence="8" id="KW-0732">Signal</keyword>
<dbReference type="OrthoDB" id="9757546at2"/>
<keyword evidence="3 7" id="KW-0479">Metal-binding</keyword>
<feature type="signal peptide" evidence="8">
    <location>
        <begin position="1"/>
        <end position="25"/>
    </location>
</feature>
<dbReference type="InterPro" id="IPR002386">
    <property type="entry name" value="Amicyanin/Pseudoazurin"/>
</dbReference>
<evidence type="ECO:0000256" key="6">
    <source>
        <dbReference type="ARBA" id="ARBA00023008"/>
    </source>
</evidence>
<evidence type="ECO:0000256" key="3">
    <source>
        <dbReference type="ARBA" id="ARBA00022723"/>
    </source>
</evidence>